<name>A0A2J0Q7S8_9BACT</name>
<evidence type="ECO:0000256" key="2">
    <source>
        <dbReference type="SAM" id="SignalP"/>
    </source>
</evidence>
<evidence type="ECO:0000256" key="1">
    <source>
        <dbReference type="SAM" id="MobiDB-lite"/>
    </source>
</evidence>
<protein>
    <submittedName>
        <fullName evidence="3">Uncharacterized protein</fullName>
    </submittedName>
</protein>
<feature type="region of interest" description="Disordered" evidence="1">
    <location>
        <begin position="51"/>
        <end position="71"/>
    </location>
</feature>
<feature type="chain" id="PRO_5014351990" evidence="2">
    <location>
        <begin position="29"/>
        <end position="218"/>
    </location>
</feature>
<dbReference type="EMBL" id="PCXQ01000004">
    <property type="protein sequence ID" value="PJE51141.1"/>
    <property type="molecule type" value="Genomic_DNA"/>
</dbReference>
<comment type="caution">
    <text evidence="3">The sequence shown here is derived from an EMBL/GenBank/DDBJ whole genome shotgun (WGS) entry which is preliminary data.</text>
</comment>
<accession>A0A2J0Q7S8</accession>
<dbReference type="Proteomes" id="UP000228496">
    <property type="component" value="Unassembled WGS sequence"/>
</dbReference>
<keyword evidence="2" id="KW-0732">Signal</keyword>
<evidence type="ECO:0000313" key="3">
    <source>
        <dbReference type="EMBL" id="PJE51141.1"/>
    </source>
</evidence>
<dbReference type="AlphaFoldDB" id="A0A2J0Q7S8"/>
<proteinExistence type="predicted"/>
<evidence type="ECO:0000313" key="4">
    <source>
        <dbReference type="Proteomes" id="UP000228496"/>
    </source>
</evidence>
<sequence>MEWKTEMKFNTVLSIVVAIFFAVATADAATLTVEEKLELAKAGYTKAEIEEMEQAAPAQPAEASEESDDTSLAAKAMAPAKKVGKMFTSPFGGGDKNSAGGYPVFFEAGLDDGFPVQDWEDSASDLAKRAGKEFQVVPDEDQAQYKVVVVGRGMEERNGSFMNHKSKELKKNLQVAVMAKSPDGEWKPLVKIQEDGYTFKGAADNVIKSVRKFLEKNL</sequence>
<organism evidence="3 4">
    <name type="scientific">Candidatus Yanofskybacteria bacterium CG10_big_fil_rev_8_21_14_0_10_36_16</name>
    <dbReference type="NCBI Taxonomy" id="1975096"/>
    <lineage>
        <taxon>Bacteria</taxon>
        <taxon>Candidatus Yanofskyibacteriota</taxon>
    </lineage>
</organism>
<gene>
    <name evidence="3" type="ORF">COV29_02610</name>
</gene>
<reference evidence="3 4" key="1">
    <citation type="submission" date="2017-09" db="EMBL/GenBank/DDBJ databases">
        <title>Depth-based differentiation of microbial function through sediment-hosted aquifers and enrichment of novel symbionts in the deep terrestrial subsurface.</title>
        <authorList>
            <person name="Probst A.J."/>
            <person name="Ladd B."/>
            <person name="Jarett J.K."/>
            <person name="Geller-Mcgrath D.E."/>
            <person name="Sieber C.M."/>
            <person name="Emerson J.B."/>
            <person name="Anantharaman K."/>
            <person name="Thomas B.C."/>
            <person name="Malmstrom R."/>
            <person name="Stieglmeier M."/>
            <person name="Klingl A."/>
            <person name="Woyke T."/>
            <person name="Ryan C.M."/>
            <person name="Banfield J.F."/>
        </authorList>
    </citation>
    <scope>NUCLEOTIDE SEQUENCE [LARGE SCALE GENOMIC DNA]</scope>
    <source>
        <strain evidence="3">CG10_big_fil_rev_8_21_14_0_10_36_16</strain>
    </source>
</reference>
<feature type="signal peptide" evidence="2">
    <location>
        <begin position="1"/>
        <end position="28"/>
    </location>
</feature>